<proteinExistence type="predicted"/>
<dbReference type="OrthoDB" id="1433063at2"/>
<evidence type="ECO:0000313" key="3">
    <source>
        <dbReference type="Proteomes" id="UP000323720"/>
    </source>
</evidence>
<keyword evidence="3" id="KW-1185">Reference proteome</keyword>
<evidence type="ECO:0000313" key="2">
    <source>
        <dbReference type="EMBL" id="TYB79071.1"/>
    </source>
</evidence>
<sequence>MNALTLHQLESVKFWIENDILFCNFNQNDYHWSEDDAKSQVSKIEELTKGKRMPFVIDARGFTGNFEPNAAKIFAGSSMLSILSFRVFIADTLHGKLLISSYSRIYAPDIHIEVCTTKAEALAYCAKSLKIYNANNN</sequence>
<evidence type="ECO:0000259" key="1">
    <source>
        <dbReference type="Pfam" id="PF25056"/>
    </source>
</evidence>
<feature type="domain" description="DUF7793" evidence="1">
    <location>
        <begin position="14"/>
        <end position="125"/>
    </location>
</feature>
<protein>
    <recommendedName>
        <fullName evidence="1">DUF7793 domain-containing protein</fullName>
    </recommendedName>
</protein>
<dbReference type="Proteomes" id="UP000323720">
    <property type="component" value="Unassembled WGS sequence"/>
</dbReference>
<gene>
    <name evidence="2" type="ORF">ES674_04650</name>
</gene>
<comment type="caution">
    <text evidence="2">The sequence shown here is derived from an EMBL/GenBank/DDBJ whole genome shotgun (WGS) entry which is preliminary data.</text>
</comment>
<dbReference type="RefSeq" id="WP_148402807.1">
    <property type="nucleotide sequence ID" value="NZ_VSKK01000001.1"/>
</dbReference>
<dbReference type="EMBL" id="VSKK01000001">
    <property type="protein sequence ID" value="TYB79071.1"/>
    <property type="molecule type" value="Genomic_DNA"/>
</dbReference>
<organism evidence="2 3">
    <name type="scientific">Bizionia myxarmorum</name>
    <dbReference type="NCBI Taxonomy" id="291186"/>
    <lineage>
        <taxon>Bacteria</taxon>
        <taxon>Pseudomonadati</taxon>
        <taxon>Bacteroidota</taxon>
        <taxon>Flavobacteriia</taxon>
        <taxon>Flavobacteriales</taxon>
        <taxon>Flavobacteriaceae</taxon>
        <taxon>Bizionia</taxon>
    </lineage>
</organism>
<dbReference type="InterPro" id="IPR056695">
    <property type="entry name" value="DUF7793"/>
</dbReference>
<accession>A0A5D0RDR2</accession>
<dbReference type="Pfam" id="PF25056">
    <property type="entry name" value="DUF7793"/>
    <property type="match status" value="1"/>
</dbReference>
<reference evidence="2 3" key="1">
    <citation type="submission" date="2019-08" db="EMBL/GenBank/DDBJ databases">
        <title>Genomes of Antarctic Bizionia species.</title>
        <authorList>
            <person name="Bowman J.P."/>
        </authorList>
    </citation>
    <scope>NUCLEOTIDE SEQUENCE [LARGE SCALE GENOMIC DNA]</scope>
    <source>
        <strain evidence="2 3">ADA-4</strain>
    </source>
</reference>
<dbReference type="AlphaFoldDB" id="A0A5D0RDR2"/>
<name>A0A5D0RDR2_9FLAO</name>